<feature type="chain" id="PRO_5045443872" evidence="1">
    <location>
        <begin position="28"/>
        <end position="335"/>
    </location>
</feature>
<dbReference type="RefSeq" id="WP_209660251.1">
    <property type="nucleotide sequence ID" value="NZ_JAGGLI010000009.1"/>
</dbReference>
<reference evidence="2 3" key="1">
    <citation type="submission" date="2021-03" db="EMBL/GenBank/DDBJ databases">
        <title>Genomic Encyclopedia of Type Strains, Phase IV (KMG-IV): sequencing the most valuable type-strain genomes for metagenomic binning, comparative biology and taxonomic classification.</title>
        <authorList>
            <person name="Goeker M."/>
        </authorList>
    </citation>
    <scope>NUCLEOTIDE SEQUENCE [LARGE SCALE GENOMIC DNA]</scope>
    <source>
        <strain evidence="2 3">DSM 27512</strain>
    </source>
</reference>
<feature type="signal peptide" evidence="1">
    <location>
        <begin position="1"/>
        <end position="27"/>
    </location>
</feature>
<dbReference type="InterPro" id="IPR028082">
    <property type="entry name" value="Peripla_BP_I"/>
</dbReference>
<protein>
    <submittedName>
        <fullName evidence="2">ABC transport system substrate-binding protein</fullName>
    </submittedName>
</protein>
<dbReference type="PANTHER" id="PTHR35271">
    <property type="entry name" value="ABC TRANSPORTER, SUBSTRATE-BINDING LIPOPROTEIN-RELATED"/>
    <property type="match status" value="1"/>
</dbReference>
<dbReference type="InterPro" id="IPR007487">
    <property type="entry name" value="ABC_transpt-TYRBP-like"/>
</dbReference>
<dbReference type="PROSITE" id="PS51257">
    <property type="entry name" value="PROKAR_LIPOPROTEIN"/>
    <property type="match status" value="1"/>
</dbReference>
<evidence type="ECO:0000313" key="3">
    <source>
        <dbReference type="Proteomes" id="UP001314903"/>
    </source>
</evidence>
<organism evidence="2 3">
    <name type="scientific">Acetoanaerobium pronyense</name>
    <dbReference type="NCBI Taxonomy" id="1482736"/>
    <lineage>
        <taxon>Bacteria</taxon>
        <taxon>Bacillati</taxon>
        <taxon>Bacillota</taxon>
        <taxon>Clostridia</taxon>
        <taxon>Peptostreptococcales</taxon>
        <taxon>Filifactoraceae</taxon>
        <taxon>Acetoanaerobium</taxon>
    </lineage>
</organism>
<dbReference type="Pfam" id="PF04392">
    <property type="entry name" value="ABC_sub_bind"/>
    <property type="match status" value="1"/>
</dbReference>
<keyword evidence="3" id="KW-1185">Reference proteome</keyword>
<dbReference type="Proteomes" id="UP001314903">
    <property type="component" value="Unassembled WGS sequence"/>
</dbReference>
<keyword evidence="1" id="KW-0732">Signal</keyword>
<dbReference type="CDD" id="cd06325">
    <property type="entry name" value="PBP1_ABC_unchar_transporter"/>
    <property type="match status" value="1"/>
</dbReference>
<proteinExistence type="predicted"/>
<accession>A0ABS4KHR0</accession>
<gene>
    <name evidence="2" type="ORF">J2Z35_001088</name>
</gene>
<dbReference type="PANTHER" id="PTHR35271:SF1">
    <property type="entry name" value="ABC TRANSPORTER, SUBSTRATE-BINDING LIPOPROTEIN"/>
    <property type="match status" value="1"/>
</dbReference>
<evidence type="ECO:0000313" key="2">
    <source>
        <dbReference type="EMBL" id="MBP2027294.1"/>
    </source>
</evidence>
<sequence length="335" mass="36142">MKKIYLALTLIALTVPTLTGCSLNTSAESQESDTYANEKYKIGITQIVDHPALNESRDGFIERLNELGIDAEISLQDAQGDIANAQMIAEKLVSDKSDLILSIATPTSQAVQNATKNSDIPVIFTAVSDPVFSGLVINKENPEANITGVTDEVSHDNLKEIIEALKSLNPDIKSIGIIYSTSESNSQVQVQNVRQVASDMNIEIEAVGIASINDIHQALESVSRKSQALILINDNMIASSMELVSKVAMEKGLITISAVSSFVEDGSLMSVGISYKELGRQSADMAYKVLKDKTQIAEIPVESSNTFIKKVNLSTLKALGLDENHKAFEGAEIIK</sequence>
<evidence type="ECO:0000256" key="1">
    <source>
        <dbReference type="SAM" id="SignalP"/>
    </source>
</evidence>
<dbReference type="SUPFAM" id="SSF53822">
    <property type="entry name" value="Periplasmic binding protein-like I"/>
    <property type="match status" value="1"/>
</dbReference>
<dbReference type="EMBL" id="JAGGLI010000009">
    <property type="protein sequence ID" value="MBP2027294.1"/>
    <property type="molecule type" value="Genomic_DNA"/>
</dbReference>
<name>A0ABS4KHR0_9FIRM</name>
<dbReference type="Gene3D" id="3.40.50.2300">
    <property type="match status" value="2"/>
</dbReference>
<comment type="caution">
    <text evidence="2">The sequence shown here is derived from an EMBL/GenBank/DDBJ whole genome shotgun (WGS) entry which is preliminary data.</text>
</comment>